<dbReference type="AlphaFoldDB" id="A0A512PES7"/>
<comment type="caution">
    <text evidence="2">The sequence shown here is derived from an EMBL/GenBank/DDBJ whole genome shotgun (WGS) entry which is preliminary data.</text>
</comment>
<dbReference type="Proteomes" id="UP000321798">
    <property type="component" value="Unassembled WGS sequence"/>
</dbReference>
<reference evidence="2 3" key="1">
    <citation type="submission" date="2019-07" db="EMBL/GenBank/DDBJ databases">
        <title>Whole genome shotgun sequence of Cellulomonas soli NBRC 109434.</title>
        <authorList>
            <person name="Hosoyama A."/>
            <person name="Uohara A."/>
            <person name="Ohji S."/>
            <person name="Ichikawa N."/>
        </authorList>
    </citation>
    <scope>NUCLEOTIDE SEQUENCE [LARGE SCALE GENOMIC DNA]</scope>
    <source>
        <strain evidence="2 3">NBRC 109434</strain>
    </source>
</reference>
<feature type="transmembrane region" description="Helical" evidence="1">
    <location>
        <begin position="26"/>
        <end position="46"/>
    </location>
</feature>
<keyword evidence="1" id="KW-0472">Membrane</keyword>
<feature type="transmembrane region" description="Helical" evidence="1">
    <location>
        <begin position="52"/>
        <end position="72"/>
    </location>
</feature>
<keyword evidence="1" id="KW-0812">Transmembrane</keyword>
<keyword evidence="1" id="KW-1133">Transmembrane helix</keyword>
<dbReference type="RefSeq" id="WP_223203625.1">
    <property type="nucleotide sequence ID" value="NZ_BAABBJ010000001.1"/>
</dbReference>
<evidence type="ECO:0000313" key="3">
    <source>
        <dbReference type="Proteomes" id="UP000321798"/>
    </source>
</evidence>
<dbReference type="EMBL" id="BKAL01000008">
    <property type="protein sequence ID" value="GEP69688.1"/>
    <property type="molecule type" value="Genomic_DNA"/>
</dbReference>
<name>A0A512PES7_9CELL</name>
<proteinExistence type="predicted"/>
<gene>
    <name evidence="2" type="ORF">CSO01_24030</name>
</gene>
<protein>
    <recommendedName>
        <fullName evidence="4">DUF2530 domain-containing protein</fullName>
    </recommendedName>
</protein>
<keyword evidence="3" id="KW-1185">Reference proteome</keyword>
<sequence length="78" mass="8158">MGTLREDLLRPSSQTPAPVSVDLRHVVVVGMALWALGLVVTGVLTLTGRAEWSAVAVCGTGLALGVLALAWTRRHPDA</sequence>
<evidence type="ECO:0008006" key="4">
    <source>
        <dbReference type="Google" id="ProtNLM"/>
    </source>
</evidence>
<evidence type="ECO:0000256" key="1">
    <source>
        <dbReference type="SAM" id="Phobius"/>
    </source>
</evidence>
<organism evidence="2 3">
    <name type="scientific">Cellulomonas soli</name>
    <dbReference type="NCBI Taxonomy" id="931535"/>
    <lineage>
        <taxon>Bacteria</taxon>
        <taxon>Bacillati</taxon>
        <taxon>Actinomycetota</taxon>
        <taxon>Actinomycetes</taxon>
        <taxon>Micrococcales</taxon>
        <taxon>Cellulomonadaceae</taxon>
        <taxon>Cellulomonas</taxon>
    </lineage>
</organism>
<dbReference type="InterPro" id="IPR019681">
    <property type="entry name" value="DUF2530"/>
</dbReference>
<accession>A0A512PES7</accession>
<dbReference type="Pfam" id="PF10745">
    <property type="entry name" value="DUF2530"/>
    <property type="match status" value="1"/>
</dbReference>
<evidence type="ECO:0000313" key="2">
    <source>
        <dbReference type="EMBL" id="GEP69688.1"/>
    </source>
</evidence>